<keyword evidence="3" id="KW-1185">Reference proteome</keyword>
<organism evidence="2 3">
    <name type="scientific">Cohnella boryungensis</name>
    <dbReference type="NCBI Taxonomy" id="768479"/>
    <lineage>
        <taxon>Bacteria</taxon>
        <taxon>Bacillati</taxon>
        <taxon>Bacillota</taxon>
        <taxon>Bacilli</taxon>
        <taxon>Bacillales</taxon>
        <taxon>Paenibacillaceae</taxon>
        <taxon>Cohnella</taxon>
    </lineage>
</organism>
<feature type="transmembrane region" description="Helical" evidence="1">
    <location>
        <begin position="12"/>
        <end position="32"/>
    </location>
</feature>
<dbReference type="EMBL" id="JBHSED010000005">
    <property type="protein sequence ID" value="MFC4302808.1"/>
    <property type="molecule type" value="Genomic_DNA"/>
</dbReference>
<evidence type="ECO:0000313" key="3">
    <source>
        <dbReference type="Proteomes" id="UP001595755"/>
    </source>
</evidence>
<sequence length="139" mass="15722">MEETDNAFDVISLILVLALFTPILISCTLPFLRGEVGGFQVQIEKTARTTEDVIVPRNPRPTSANDFLLMLVVADRNSRMPRMLDINGLQLEMDEAFYTNKAYQVEQVRQVLPSGGEVDIRLYGNSTELAYWQVRTITP</sequence>
<protein>
    <submittedName>
        <fullName evidence="2">Uncharacterized protein</fullName>
    </submittedName>
</protein>
<keyword evidence="1" id="KW-0812">Transmembrane</keyword>
<dbReference type="RefSeq" id="WP_204603325.1">
    <property type="nucleotide sequence ID" value="NZ_JBHSED010000005.1"/>
</dbReference>
<gene>
    <name evidence="2" type="ORF">ACFO1S_05040</name>
</gene>
<evidence type="ECO:0000256" key="1">
    <source>
        <dbReference type="SAM" id="Phobius"/>
    </source>
</evidence>
<reference evidence="3" key="1">
    <citation type="journal article" date="2019" name="Int. J. Syst. Evol. Microbiol.">
        <title>The Global Catalogue of Microorganisms (GCM) 10K type strain sequencing project: providing services to taxonomists for standard genome sequencing and annotation.</title>
        <authorList>
            <consortium name="The Broad Institute Genomics Platform"/>
            <consortium name="The Broad Institute Genome Sequencing Center for Infectious Disease"/>
            <person name="Wu L."/>
            <person name="Ma J."/>
        </authorList>
    </citation>
    <scope>NUCLEOTIDE SEQUENCE [LARGE SCALE GENOMIC DNA]</scope>
    <source>
        <strain evidence="3">CGMCC 4.1641</strain>
    </source>
</reference>
<name>A0ABV8S7J0_9BACL</name>
<keyword evidence="1" id="KW-0472">Membrane</keyword>
<keyword evidence="1" id="KW-1133">Transmembrane helix</keyword>
<comment type="caution">
    <text evidence="2">The sequence shown here is derived from an EMBL/GenBank/DDBJ whole genome shotgun (WGS) entry which is preliminary data.</text>
</comment>
<dbReference type="Proteomes" id="UP001595755">
    <property type="component" value="Unassembled WGS sequence"/>
</dbReference>
<proteinExistence type="predicted"/>
<accession>A0ABV8S7J0</accession>
<evidence type="ECO:0000313" key="2">
    <source>
        <dbReference type="EMBL" id="MFC4302808.1"/>
    </source>
</evidence>